<organism evidence="7 8">
    <name type="scientific">Geotrypetes seraphini</name>
    <name type="common">Gaboon caecilian</name>
    <name type="synonym">Caecilia seraphini</name>
    <dbReference type="NCBI Taxonomy" id="260995"/>
    <lineage>
        <taxon>Eukaryota</taxon>
        <taxon>Metazoa</taxon>
        <taxon>Chordata</taxon>
        <taxon>Craniata</taxon>
        <taxon>Vertebrata</taxon>
        <taxon>Euteleostomi</taxon>
        <taxon>Amphibia</taxon>
        <taxon>Gymnophiona</taxon>
        <taxon>Geotrypetes</taxon>
    </lineage>
</organism>
<evidence type="ECO:0000313" key="7">
    <source>
        <dbReference type="Proteomes" id="UP000515159"/>
    </source>
</evidence>
<evidence type="ECO:0000256" key="5">
    <source>
        <dbReference type="ARBA" id="ARBA00023136"/>
    </source>
</evidence>
<feature type="transmembrane region" description="Helical" evidence="6">
    <location>
        <begin position="86"/>
        <end position="112"/>
    </location>
</feature>
<dbReference type="InParanoid" id="A0A6P8SBW5"/>
<evidence type="ECO:0000313" key="8">
    <source>
        <dbReference type="RefSeq" id="XP_033813696.1"/>
    </source>
</evidence>
<comment type="similarity">
    <text evidence="2">Belongs to the L6 tetraspanin family.</text>
</comment>
<gene>
    <name evidence="8" type="primary">TM4SF19</name>
</gene>
<dbReference type="OrthoDB" id="9897613at2759"/>
<dbReference type="InterPro" id="IPR008661">
    <property type="entry name" value="L6_membrane"/>
</dbReference>
<evidence type="ECO:0000256" key="6">
    <source>
        <dbReference type="SAM" id="Phobius"/>
    </source>
</evidence>
<keyword evidence="4 6" id="KW-1133">Transmembrane helix</keyword>
<evidence type="ECO:0000256" key="1">
    <source>
        <dbReference type="ARBA" id="ARBA00004141"/>
    </source>
</evidence>
<feature type="transmembrane region" description="Helical" evidence="6">
    <location>
        <begin position="12"/>
        <end position="33"/>
    </location>
</feature>
<sequence length="214" mass="23588">MCIGRCSRFVGIILVFLALVSIAASTFLLFPNLTVTYLWRGLITRQAFQLPGLWGGGIMVLLAAIQIITAGSKINWFGCYGSCWHMFLSILLSVMALFGSVLCFAISAGGLLNGPLCLYNVLLPNRTKIQLWDYPFAGFDNMAFNNSVPNYLEDRSLWDSVCIEPSGVVVWNIHFFSILLVISTLEIFLSLIQIINGFFGCLCGLCDEKSVTSS</sequence>
<dbReference type="PANTHER" id="PTHR14198:SF22">
    <property type="entry name" value="TRANSMEMBRANE 4 L6 FAMILY MEMBER 19"/>
    <property type="match status" value="1"/>
</dbReference>
<evidence type="ECO:0000256" key="4">
    <source>
        <dbReference type="ARBA" id="ARBA00022989"/>
    </source>
</evidence>
<proteinExistence type="inferred from homology"/>
<dbReference type="AlphaFoldDB" id="A0A6P8SBW5"/>
<keyword evidence="3 6" id="KW-0812">Transmembrane</keyword>
<dbReference type="GO" id="GO:0016020">
    <property type="term" value="C:membrane"/>
    <property type="evidence" value="ECO:0007669"/>
    <property type="project" value="UniProtKB-SubCell"/>
</dbReference>
<feature type="transmembrane region" description="Helical" evidence="6">
    <location>
        <begin position="173"/>
        <end position="192"/>
    </location>
</feature>
<evidence type="ECO:0000256" key="2">
    <source>
        <dbReference type="ARBA" id="ARBA00006193"/>
    </source>
</evidence>
<name>A0A6P8SBW5_GEOSA</name>
<dbReference type="KEGG" id="gsh:117366465"/>
<dbReference type="GeneID" id="117366465"/>
<dbReference type="Proteomes" id="UP000515159">
    <property type="component" value="Chromosome 9"/>
</dbReference>
<reference evidence="8" key="1">
    <citation type="submission" date="2025-08" db="UniProtKB">
        <authorList>
            <consortium name="RefSeq"/>
        </authorList>
    </citation>
    <scope>IDENTIFICATION</scope>
</reference>
<dbReference type="PANTHER" id="PTHR14198">
    <property type="entry name" value="TRANSMEMBRANE 4 L6 FAMILY MEMBER 1-RELATED"/>
    <property type="match status" value="1"/>
</dbReference>
<dbReference type="FunCoup" id="A0A6P8SBW5">
    <property type="interactions" value="27"/>
</dbReference>
<evidence type="ECO:0000256" key="3">
    <source>
        <dbReference type="ARBA" id="ARBA00022692"/>
    </source>
</evidence>
<accession>A0A6P8SBW5</accession>
<keyword evidence="5 6" id="KW-0472">Membrane</keyword>
<dbReference type="Pfam" id="PF05805">
    <property type="entry name" value="L6_membrane"/>
    <property type="match status" value="1"/>
</dbReference>
<dbReference type="RefSeq" id="XP_033813696.1">
    <property type="nucleotide sequence ID" value="XM_033957805.1"/>
</dbReference>
<dbReference type="CTD" id="116211"/>
<feature type="transmembrane region" description="Helical" evidence="6">
    <location>
        <begin position="53"/>
        <end position="74"/>
    </location>
</feature>
<keyword evidence="7" id="KW-1185">Reference proteome</keyword>
<comment type="subcellular location">
    <subcellularLocation>
        <location evidence="1">Membrane</location>
        <topology evidence="1">Multi-pass membrane protein</topology>
    </subcellularLocation>
</comment>
<protein>
    <submittedName>
        <fullName evidence="8">Transmembrane 4 L6 family member 19</fullName>
    </submittedName>
</protein>